<feature type="region of interest" description="Disordered" evidence="1">
    <location>
        <begin position="36"/>
        <end position="87"/>
    </location>
</feature>
<proteinExistence type="predicted"/>
<dbReference type="AlphaFoldDB" id="A0A7W5FA27"/>
<accession>A0A7W5FA27</accession>
<keyword evidence="3" id="KW-1185">Reference proteome</keyword>
<feature type="compositionally biased region" description="Polar residues" evidence="1">
    <location>
        <begin position="58"/>
        <end position="69"/>
    </location>
</feature>
<feature type="compositionally biased region" description="Basic residues" evidence="1">
    <location>
        <begin position="46"/>
        <end position="57"/>
    </location>
</feature>
<reference evidence="2 3" key="1">
    <citation type="submission" date="2020-08" db="EMBL/GenBank/DDBJ databases">
        <title>Genomic Encyclopedia of Type Strains, Phase III (KMG-III): the genomes of soil and plant-associated and newly described type strains.</title>
        <authorList>
            <person name="Whitman W."/>
        </authorList>
    </citation>
    <scope>NUCLEOTIDE SEQUENCE [LARGE SCALE GENOMIC DNA]</scope>
    <source>
        <strain evidence="2 3">CECT 3302</strain>
    </source>
</reference>
<protein>
    <submittedName>
        <fullName evidence="2">Uncharacterized protein</fullName>
    </submittedName>
</protein>
<dbReference type="RefSeq" id="WP_183548171.1">
    <property type="nucleotide sequence ID" value="NZ_BMQT01000010.1"/>
</dbReference>
<dbReference type="EMBL" id="JACHXG010000008">
    <property type="protein sequence ID" value="MBB3090790.1"/>
    <property type="molecule type" value="Genomic_DNA"/>
</dbReference>
<evidence type="ECO:0000313" key="2">
    <source>
        <dbReference type="EMBL" id="MBB3090790.1"/>
    </source>
</evidence>
<evidence type="ECO:0000313" key="3">
    <source>
        <dbReference type="Proteomes" id="UP000577707"/>
    </source>
</evidence>
<evidence type="ECO:0000256" key="1">
    <source>
        <dbReference type="SAM" id="MobiDB-lite"/>
    </source>
</evidence>
<name>A0A7W5FA27_9ACTN</name>
<sequence length="87" mass="9776">MAYKKLNTKGFNKAVARKEADILADLTRKGGRGDLTKQVKSELKKAKPALMKKHTQKVTKASHQNTSAAPTEYKGAARRVKKNHWSW</sequence>
<comment type="caution">
    <text evidence="2">The sequence shown here is derived from an EMBL/GenBank/DDBJ whole genome shotgun (WGS) entry which is preliminary data.</text>
</comment>
<dbReference type="Proteomes" id="UP000577707">
    <property type="component" value="Unassembled WGS sequence"/>
</dbReference>
<feature type="compositionally biased region" description="Basic and acidic residues" evidence="1">
    <location>
        <begin position="36"/>
        <end position="45"/>
    </location>
</feature>
<gene>
    <name evidence="2" type="ORF">FHS12_003752</name>
</gene>
<feature type="compositionally biased region" description="Basic residues" evidence="1">
    <location>
        <begin position="76"/>
        <end position="87"/>
    </location>
</feature>
<organism evidence="2 3">
    <name type="scientific">Nocardioides albus</name>
    <dbReference type="NCBI Taxonomy" id="1841"/>
    <lineage>
        <taxon>Bacteria</taxon>
        <taxon>Bacillati</taxon>
        <taxon>Actinomycetota</taxon>
        <taxon>Actinomycetes</taxon>
        <taxon>Propionibacteriales</taxon>
        <taxon>Nocardioidaceae</taxon>
        <taxon>Nocardioides</taxon>
    </lineage>
</organism>